<keyword evidence="3 7" id="KW-1133">Transmembrane helix</keyword>
<reference evidence="9 10" key="1">
    <citation type="journal article" date="2017" name="G3 (Bethesda)">
        <title>First Draft Genome Sequence of the Pathogenic Fungus Lomentospora prolificans (Formerly Scedosporium prolificans).</title>
        <authorList>
            <person name="Luo R."/>
            <person name="Zimin A."/>
            <person name="Workman R."/>
            <person name="Fan Y."/>
            <person name="Pertea G."/>
            <person name="Grossman N."/>
            <person name="Wear M.P."/>
            <person name="Jia B."/>
            <person name="Miller H."/>
            <person name="Casadevall A."/>
            <person name="Timp W."/>
            <person name="Zhang S.X."/>
            <person name="Salzberg S.L."/>
        </authorList>
    </citation>
    <scope>NUCLEOTIDE SEQUENCE [LARGE SCALE GENOMIC DNA]</scope>
    <source>
        <strain evidence="9 10">JHH-5317</strain>
    </source>
</reference>
<dbReference type="GO" id="GO:0000981">
    <property type="term" value="F:DNA-binding transcription factor activity, RNA polymerase II-specific"/>
    <property type="evidence" value="ECO:0007669"/>
    <property type="project" value="InterPro"/>
</dbReference>
<feature type="region of interest" description="Disordered" evidence="6">
    <location>
        <begin position="59"/>
        <end position="100"/>
    </location>
</feature>
<dbReference type="SUPFAM" id="SSF57701">
    <property type="entry name" value="Zn2/Cys6 DNA-binding domain"/>
    <property type="match status" value="1"/>
</dbReference>
<dbReference type="Pfam" id="PF00172">
    <property type="entry name" value="Zn_clus"/>
    <property type="match status" value="1"/>
</dbReference>
<evidence type="ECO:0000256" key="4">
    <source>
        <dbReference type="ARBA" id="ARBA00023136"/>
    </source>
</evidence>
<proteinExistence type="predicted"/>
<dbReference type="InterPro" id="IPR007568">
    <property type="entry name" value="RTA1"/>
</dbReference>
<dbReference type="VEuPathDB" id="FungiDB:jhhlp_000319"/>
<evidence type="ECO:0000256" key="1">
    <source>
        <dbReference type="ARBA" id="ARBA00004141"/>
    </source>
</evidence>
<dbReference type="Proteomes" id="UP000233524">
    <property type="component" value="Unassembled WGS sequence"/>
</dbReference>
<dbReference type="Pfam" id="PF11951">
    <property type="entry name" value="Fungal_trans_2"/>
    <property type="match status" value="1"/>
</dbReference>
<dbReference type="InterPro" id="IPR036864">
    <property type="entry name" value="Zn2-C6_fun-type_DNA-bd_sf"/>
</dbReference>
<comment type="subcellular location">
    <subcellularLocation>
        <location evidence="1">Membrane</location>
        <topology evidence="1">Multi-pass membrane protein</topology>
    </subcellularLocation>
</comment>
<protein>
    <recommendedName>
        <fullName evidence="8">Zn(2)-C6 fungal-type domain-containing protein</fullName>
    </recommendedName>
</protein>
<evidence type="ECO:0000256" key="5">
    <source>
        <dbReference type="ARBA" id="ARBA00023242"/>
    </source>
</evidence>
<evidence type="ECO:0000259" key="8">
    <source>
        <dbReference type="PROSITE" id="PS50048"/>
    </source>
</evidence>
<feature type="transmembrane region" description="Helical" evidence="7">
    <location>
        <begin position="433"/>
        <end position="452"/>
    </location>
</feature>
<dbReference type="InterPro" id="IPR021858">
    <property type="entry name" value="Fun_TF"/>
</dbReference>
<dbReference type="PROSITE" id="PS50048">
    <property type="entry name" value="ZN2_CY6_FUNGAL_2"/>
    <property type="match status" value="1"/>
</dbReference>
<evidence type="ECO:0000256" key="7">
    <source>
        <dbReference type="SAM" id="Phobius"/>
    </source>
</evidence>
<organism evidence="9 10">
    <name type="scientific">Lomentospora prolificans</name>
    <dbReference type="NCBI Taxonomy" id="41688"/>
    <lineage>
        <taxon>Eukaryota</taxon>
        <taxon>Fungi</taxon>
        <taxon>Dikarya</taxon>
        <taxon>Ascomycota</taxon>
        <taxon>Pezizomycotina</taxon>
        <taxon>Sordariomycetes</taxon>
        <taxon>Hypocreomycetidae</taxon>
        <taxon>Microascales</taxon>
        <taxon>Microascaceae</taxon>
        <taxon>Lomentospora</taxon>
    </lineage>
</organism>
<dbReference type="EMBL" id="NLAX01000002">
    <property type="protein sequence ID" value="PKS12978.1"/>
    <property type="molecule type" value="Genomic_DNA"/>
</dbReference>
<evidence type="ECO:0000256" key="2">
    <source>
        <dbReference type="ARBA" id="ARBA00022692"/>
    </source>
</evidence>
<feature type="transmembrane region" description="Helical" evidence="7">
    <location>
        <begin position="516"/>
        <end position="535"/>
    </location>
</feature>
<feature type="transmembrane region" description="Helical" evidence="7">
    <location>
        <begin position="598"/>
        <end position="617"/>
    </location>
</feature>
<evidence type="ECO:0000256" key="6">
    <source>
        <dbReference type="SAM" id="MobiDB-lite"/>
    </source>
</evidence>
<keyword evidence="4 7" id="KW-0472">Membrane</keyword>
<dbReference type="PANTHER" id="PTHR31465">
    <property type="entry name" value="PROTEIN RTA1-RELATED"/>
    <property type="match status" value="1"/>
</dbReference>
<keyword evidence="5" id="KW-0539">Nucleus</keyword>
<dbReference type="InterPro" id="IPR001138">
    <property type="entry name" value="Zn2Cys6_DnaBD"/>
</dbReference>
<evidence type="ECO:0000313" key="10">
    <source>
        <dbReference type="Proteomes" id="UP000233524"/>
    </source>
</evidence>
<dbReference type="OrthoDB" id="3358017at2759"/>
<keyword evidence="10" id="KW-1185">Reference proteome</keyword>
<dbReference type="AlphaFoldDB" id="A0A2N3NKP5"/>
<feature type="transmembrane region" description="Helical" evidence="7">
    <location>
        <begin position="547"/>
        <end position="567"/>
    </location>
</feature>
<dbReference type="PANTHER" id="PTHR31465:SF34">
    <property type="entry name" value="DOMAIN PROTEIN, PUTATIVE (AFU_ORTHOLOGUE AFUA_3G00480)-RELATED"/>
    <property type="match status" value="1"/>
</dbReference>
<dbReference type="GO" id="GO:0008270">
    <property type="term" value="F:zinc ion binding"/>
    <property type="evidence" value="ECO:0007669"/>
    <property type="project" value="InterPro"/>
</dbReference>
<sequence length="692" mass="78295">MSETPSPPSVPNPRWQCWECQRRRLVCDSARPICNKCKTSGITCPGYDDKKPLTWLAPGRVVARNRQRKPNATTKDPKKDSRKKKSLTVRPAPLPATPSSPPKIIFVSSLQTKRLRTDLCDAIEAADFYTNHIYPRMMDTLLVPESAMIPLMDFNLALLSPLTIHTIVCLSLGYRIHNISRQADMELLRHLWSRLYLHRGAAIRILNQDIAREDTRASDTTISGLVVFLVQEIQQSIDPNWKYHFEGAMELTKIRGGLVALCRQTAWLRSIVTLLLMVGVMGNTTTPASNQLSPTLHLEMIDAISEVFESGKVAPSLCPKELFLLLIKINSLRFRAVTTDLPRRASRPVVDAILREIDAFSPSEWAATKEMYHKEWSLLAALFRSTTALYCTADSRYKSFKVTALLPFCGVLFVAGFAARIYGAYNYSDVDAYVASIVLIYMSPPLLELSNYHILGRVLYYVPHLSPTHLGRVLTTFGMLSAIVEVLNAIGVMYITNPNVRDKAKDVGHIMMQVGLVLQLLVISAYYVLAGLFHYRCKRGNVQSKNVYGILLTLYVSSSLILTRTIYRAVEHFGFEDAIKKASDGGRMTLNPILKYEWFFYVFEAMLMLVNMVMWNARHPGRYIPSDHRIYLSKDGITETQGESPWGEKPWYIHVIMGMIDPFGCIELVAKRSHKPWEKENNDDGVKQPTLV</sequence>
<evidence type="ECO:0000256" key="3">
    <source>
        <dbReference type="ARBA" id="ARBA00022989"/>
    </source>
</evidence>
<evidence type="ECO:0000313" key="9">
    <source>
        <dbReference type="EMBL" id="PKS12978.1"/>
    </source>
</evidence>
<gene>
    <name evidence="9" type="ORF">jhhlp_000319</name>
</gene>
<dbReference type="InParanoid" id="A0A2N3NKP5"/>
<comment type="caution">
    <text evidence="9">The sequence shown here is derived from an EMBL/GenBank/DDBJ whole genome shotgun (WGS) entry which is preliminary data.</text>
</comment>
<accession>A0A2N3NKP5</accession>
<dbReference type="GO" id="GO:0016020">
    <property type="term" value="C:membrane"/>
    <property type="evidence" value="ECO:0007669"/>
    <property type="project" value="UniProtKB-SubCell"/>
</dbReference>
<feature type="domain" description="Zn(2)-C6 fungal-type" evidence="8">
    <location>
        <begin position="16"/>
        <end position="44"/>
    </location>
</feature>
<keyword evidence="2 7" id="KW-0812">Transmembrane</keyword>
<name>A0A2N3NKP5_9PEZI</name>
<dbReference type="Pfam" id="PF04479">
    <property type="entry name" value="RTA1"/>
    <property type="match status" value="1"/>
</dbReference>
<feature type="transmembrane region" description="Helical" evidence="7">
    <location>
        <begin position="405"/>
        <end position="427"/>
    </location>
</feature>
<feature type="transmembrane region" description="Helical" evidence="7">
    <location>
        <begin position="473"/>
        <end position="496"/>
    </location>
</feature>